<dbReference type="PROSITE" id="PS00514">
    <property type="entry name" value="FIBRINOGEN_C_1"/>
    <property type="match status" value="1"/>
</dbReference>
<evidence type="ECO:0000313" key="4">
    <source>
        <dbReference type="Proteomes" id="UP000678393"/>
    </source>
</evidence>
<dbReference type="OrthoDB" id="6345539at2759"/>
<dbReference type="CDD" id="cd00087">
    <property type="entry name" value="FReD"/>
    <property type="match status" value="1"/>
</dbReference>
<dbReference type="InterPro" id="IPR050373">
    <property type="entry name" value="Fibrinogen_C-term_domain"/>
</dbReference>
<protein>
    <recommendedName>
        <fullName evidence="2">Fibrinogen C-terminal domain-containing protein</fullName>
    </recommendedName>
</protein>
<dbReference type="InterPro" id="IPR020837">
    <property type="entry name" value="Fibrinogen_CS"/>
</dbReference>
<dbReference type="AlphaFoldDB" id="A0A8S3ZJ41"/>
<dbReference type="Proteomes" id="UP000678393">
    <property type="component" value="Unassembled WGS sequence"/>
</dbReference>
<dbReference type="Pfam" id="PF00147">
    <property type="entry name" value="Fibrinogen_C"/>
    <property type="match status" value="1"/>
</dbReference>
<gene>
    <name evidence="3" type="ORF">CUNI_LOCUS12449</name>
</gene>
<proteinExistence type="predicted"/>
<dbReference type="PROSITE" id="PS51406">
    <property type="entry name" value="FIBRINOGEN_C_2"/>
    <property type="match status" value="1"/>
</dbReference>
<dbReference type="SMART" id="SM00186">
    <property type="entry name" value="FBG"/>
    <property type="match status" value="1"/>
</dbReference>
<sequence length="195" mass="22595">MLHKSPRDKFVLTGNVQALCDTETDGGGWVIIQRRVRGDVDFYRGWDDYKRGFGTPDTDFWIGNDIIHNLTSQGYNELRIDFIYNGIERFAHYTNFNLIDELSGYIITIGGFSGNVFDSMSYHNGNKFSTFDRDNDPSDHNCAVNNHGAWWYNSCYMANLNGTWGVSNNTGISWHFTYYDKWTNLSFTEMKIRLL</sequence>
<evidence type="ECO:0000256" key="1">
    <source>
        <dbReference type="ARBA" id="ARBA00023157"/>
    </source>
</evidence>
<comment type="caution">
    <text evidence="3">The sequence shown here is derived from an EMBL/GenBank/DDBJ whole genome shotgun (WGS) entry which is preliminary data.</text>
</comment>
<organism evidence="3 4">
    <name type="scientific">Candidula unifasciata</name>
    <dbReference type="NCBI Taxonomy" id="100452"/>
    <lineage>
        <taxon>Eukaryota</taxon>
        <taxon>Metazoa</taxon>
        <taxon>Spiralia</taxon>
        <taxon>Lophotrochozoa</taxon>
        <taxon>Mollusca</taxon>
        <taxon>Gastropoda</taxon>
        <taxon>Heterobranchia</taxon>
        <taxon>Euthyneura</taxon>
        <taxon>Panpulmonata</taxon>
        <taxon>Eupulmonata</taxon>
        <taxon>Stylommatophora</taxon>
        <taxon>Helicina</taxon>
        <taxon>Helicoidea</taxon>
        <taxon>Geomitridae</taxon>
        <taxon>Candidula</taxon>
    </lineage>
</organism>
<keyword evidence="1" id="KW-1015">Disulfide bond</keyword>
<evidence type="ECO:0000313" key="3">
    <source>
        <dbReference type="EMBL" id="CAG5126891.1"/>
    </source>
</evidence>
<dbReference type="Gene3D" id="3.90.215.10">
    <property type="entry name" value="Gamma Fibrinogen, chain A, domain 1"/>
    <property type="match status" value="1"/>
</dbReference>
<dbReference type="SUPFAM" id="SSF56496">
    <property type="entry name" value="Fibrinogen C-terminal domain-like"/>
    <property type="match status" value="1"/>
</dbReference>
<accession>A0A8S3ZJ41</accession>
<feature type="domain" description="Fibrinogen C-terminal" evidence="2">
    <location>
        <begin position="1"/>
        <end position="195"/>
    </location>
</feature>
<keyword evidence="4" id="KW-1185">Reference proteome</keyword>
<evidence type="ECO:0000259" key="2">
    <source>
        <dbReference type="PROSITE" id="PS51406"/>
    </source>
</evidence>
<name>A0A8S3ZJ41_9EUPU</name>
<reference evidence="3" key="1">
    <citation type="submission" date="2021-04" db="EMBL/GenBank/DDBJ databases">
        <authorList>
            <consortium name="Molecular Ecology Group"/>
        </authorList>
    </citation>
    <scope>NUCLEOTIDE SEQUENCE</scope>
</reference>
<dbReference type="InterPro" id="IPR014716">
    <property type="entry name" value="Fibrinogen_a/b/g_C_1"/>
</dbReference>
<dbReference type="PANTHER" id="PTHR19143">
    <property type="entry name" value="FIBRINOGEN/TENASCIN/ANGIOPOEITIN"/>
    <property type="match status" value="1"/>
</dbReference>
<dbReference type="EMBL" id="CAJHNH020002491">
    <property type="protein sequence ID" value="CAG5126891.1"/>
    <property type="molecule type" value="Genomic_DNA"/>
</dbReference>
<dbReference type="InterPro" id="IPR002181">
    <property type="entry name" value="Fibrinogen_a/b/g_C_dom"/>
</dbReference>
<dbReference type="InterPro" id="IPR036056">
    <property type="entry name" value="Fibrinogen-like_C"/>
</dbReference>
<dbReference type="GO" id="GO:0005615">
    <property type="term" value="C:extracellular space"/>
    <property type="evidence" value="ECO:0007669"/>
    <property type="project" value="TreeGrafter"/>
</dbReference>